<dbReference type="VEuPathDB" id="FungiDB:PYU1_G009334"/>
<dbReference type="InterPro" id="IPR001680">
    <property type="entry name" value="WD40_rpt"/>
</dbReference>
<dbReference type="InterPro" id="IPR036322">
    <property type="entry name" value="WD40_repeat_dom_sf"/>
</dbReference>
<reference evidence="3" key="1">
    <citation type="journal article" date="2010" name="Genome Biol.">
        <title>Genome sequence of the necrotrophic plant pathogen Pythium ultimum reveals original pathogenicity mechanisms and effector repertoire.</title>
        <authorList>
            <person name="Levesque C.A."/>
            <person name="Brouwer H."/>
            <person name="Cano L."/>
            <person name="Hamilton J.P."/>
            <person name="Holt C."/>
            <person name="Huitema E."/>
            <person name="Raffaele S."/>
            <person name="Robideau G.P."/>
            <person name="Thines M."/>
            <person name="Win J."/>
            <person name="Zerillo M.M."/>
            <person name="Beakes G.W."/>
            <person name="Boore J.L."/>
            <person name="Busam D."/>
            <person name="Dumas B."/>
            <person name="Ferriera S."/>
            <person name="Fuerstenberg S.I."/>
            <person name="Gachon C.M."/>
            <person name="Gaulin E."/>
            <person name="Govers F."/>
            <person name="Grenville-Briggs L."/>
            <person name="Horner N."/>
            <person name="Hostetler J."/>
            <person name="Jiang R.H."/>
            <person name="Johnson J."/>
            <person name="Krajaejun T."/>
            <person name="Lin H."/>
            <person name="Meijer H.J."/>
            <person name="Moore B."/>
            <person name="Morris P."/>
            <person name="Phuntmart V."/>
            <person name="Puiu D."/>
            <person name="Shetty J."/>
            <person name="Stajich J.E."/>
            <person name="Tripathy S."/>
            <person name="Wawra S."/>
            <person name="van West P."/>
            <person name="Whitty B.R."/>
            <person name="Coutinho P.M."/>
            <person name="Henrissat B."/>
            <person name="Martin F."/>
            <person name="Thomas P.D."/>
            <person name="Tyler B.M."/>
            <person name="De Vries R.P."/>
            <person name="Kamoun S."/>
            <person name="Yandell M."/>
            <person name="Tisserat N."/>
            <person name="Buell C.R."/>
        </authorList>
    </citation>
    <scope>NUCLEOTIDE SEQUENCE</scope>
    <source>
        <strain evidence="3">DAOM:BR144</strain>
    </source>
</reference>
<dbReference type="SUPFAM" id="SSF50978">
    <property type="entry name" value="WD40 repeat-like"/>
    <property type="match status" value="1"/>
</dbReference>
<dbReference type="PANTHER" id="PTHR47232">
    <property type="entry name" value="TRANSDUCIN FAMILY PROTEIN / WD-40 REPEAT FAMILY PROTEIN"/>
    <property type="match status" value="1"/>
</dbReference>
<evidence type="ECO:0000256" key="1">
    <source>
        <dbReference type="SAM" id="MobiDB-lite"/>
    </source>
</evidence>
<feature type="compositionally biased region" description="Low complexity" evidence="1">
    <location>
        <begin position="172"/>
        <end position="190"/>
    </location>
</feature>
<sequence length="793" mass="89519">MPASSSQPPGPSAAAIAKVKAAARGTFTVEPIAARVRSKSKSRARKVPAAVTEFVALGQPQQTRNPYKATYKATYHGSEKYRSVRSRSRSVGSRDVDESRGRTRERERERELEREREALPEPKITLSKSRSSRADVAQEKKTSKSTSYSHHHSKDSRRSRSPSSRRERAQSKSKSCKASAKRTSPSSSLSPSPPPRREREHERHRSSKSKSRRRDKDESRRGKSKSRARSVTTSRAVNSDIDDETETTKQNLHKARRALRDLQEKLTDLTERIESKTHQIKHMELDLEVLEKRKQIDQEHGKSTYMASPTAAPVPVPPQTISDSGSDRRRRSVSRARASSKRPCIVDTDESDDDEVVILDPVKVKEEKKMLKRPRSVSRTRNIASTTHPPAEPVTPADTSLSENIVRAYSSTEIPDHFWGKADTPKLLAQHRVRTIPDGSVRKGRHLAFNPMKPDIFATSSDDGGLILWNYERPNHEISKLVSFAPNSFRQDNQCAESIVWSPDGNRLAIAFRDPMDGRGEFCIVRLHQLELTDSNKPQKIPSDRVSSTTSTQHSRGISAIEWIPTGYGSDVTSHRLVTAGSDHAVVLWEEDENMKSGQNYKWKILHREHRSEVKTICVHSQRQAVFTGSFDGQVIRYDMGKFLPHTVMERRKPTISKINAVLEHPHNPNILLVSSVEQSEHSILLHDLRERYVSSRNSTMTLSWVKSSDAKSMSQYIVPRWSPAGMHVSCGSKSGLVNIWDVRVRGPSFPVVLPQQSIAVHQKTVLHATWHPRYNAIFSVSNDRTLGLLTFR</sequence>
<dbReference type="AlphaFoldDB" id="K3WWK4"/>
<dbReference type="OMA" id="VLHATWH"/>
<feature type="region of interest" description="Disordered" evidence="1">
    <location>
        <begin position="370"/>
        <end position="398"/>
    </location>
</feature>
<feature type="compositionally biased region" description="Basic residues" evidence="1">
    <location>
        <begin position="204"/>
        <end position="213"/>
    </location>
</feature>
<feature type="region of interest" description="Disordered" evidence="1">
    <location>
        <begin position="59"/>
        <end position="255"/>
    </location>
</feature>
<evidence type="ECO:0000313" key="3">
    <source>
        <dbReference type="Proteomes" id="UP000019132"/>
    </source>
</evidence>
<organism evidence="2 3">
    <name type="scientific">Globisporangium ultimum (strain ATCC 200006 / CBS 805.95 / DAOM BR144)</name>
    <name type="common">Pythium ultimum</name>
    <dbReference type="NCBI Taxonomy" id="431595"/>
    <lineage>
        <taxon>Eukaryota</taxon>
        <taxon>Sar</taxon>
        <taxon>Stramenopiles</taxon>
        <taxon>Oomycota</taxon>
        <taxon>Peronosporomycetes</taxon>
        <taxon>Pythiales</taxon>
        <taxon>Pythiaceae</taxon>
        <taxon>Globisporangium</taxon>
    </lineage>
</organism>
<feature type="compositionally biased region" description="Basic residues" evidence="1">
    <location>
        <begin position="149"/>
        <end position="160"/>
    </location>
</feature>
<dbReference type="InterPro" id="IPR015943">
    <property type="entry name" value="WD40/YVTN_repeat-like_dom_sf"/>
</dbReference>
<dbReference type="PANTHER" id="PTHR47232:SF1">
    <property type="entry name" value="TRANSDUCIN FAMILY PROTEIN _ WD-40 REPEAT FAMILY PROTEIN"/>
    <property type="match status" value="1"/>
</dbReference>
<dbReference type="Gene3D" id="2.130.10.10">
    <property type="entry name" value="YVTN repeat-like/Quinoprotein amine dehydrogenase"/>
    <property type="match status" value="2"/>
</dbReference>
<dbReference type="EMBL" id="GL376622">
    <property type="status" value="NOT_ANNOTATED_CDS"/>
    <property type="molecule type" value="Genomic_DNA"/>
</dbReference>
<dbReference type="EnsemblProtists" id="PYU1_T009352">
    <property type="protein sequence ID" value="PYU1_T009352"/>
    <property type="gene ID" value="PYU1_G009334"/>
</dbReference>
<dbReference type="eggNOG" id="KOG0265">
    <property type="taxonomic scope" value="Eukaryota"/>
</dbReference>
<feature type="compositionally biased region" description="Basic and acidic residues" evidence="1">
    <location>
        <begin position="132"/>
        <end position="142"/>
    </location>
</feature>
<evidence type="ECO:0000313" key="2">
    <source>
        <dbReference type="EnsemblProtists" id="PYU1_T009352"/>
    </source>
</evidence>
<feature type="region of interest" description="Disordered" evidence="1">
    <location>
        <begin position="297"/>
        <end position="347"/>
    </location>
</feature>
<reference evidence="3" key="2">
    <citation type="submission" date="2010-04" db="EMBL/GenBank/DDBJ databases">
        <authorList>
            <person name="Buell R."/>
            <person name="Hamilton J."/>
            <person name="Hostetler J."/>
        </authorList>
    </citation>
    <scope>NUCLEOTIDE SEQUENCE [LARGE SCALE GENOMIC DNA]</scope>
    <source>
        <strain evidence="3">DAOM:BR144</strain>
    </source>
</reference>
<dbReference type="HOGENOM" id="CLU_015518_0_0_1"/>
<feature type="compositionally biased region" description="Basic residues" evidence="1">
    <location>
        <begin position="328"/>
        <end position="340"/>
    </location>
</feature>
<dbReference type="InParanoid" id="K3WWK4"/>
<accession>K3WWK4</accession>
<proteinExistence type="predicted"/>
<name>K3WWK4_GLOUD</name>
<dbReference type="STRING" id="431595.K3WWK4"/>
<dbReference type="SMART" id="SM00320">
    <property type="entry name" value="WD40"/>
    <property type="match status" value="5"/>
</dbReference>
<protein>
    <submittedName>
        <fullName evidence="2">Uncharacterized protein</fullName>
    </submittedName>
</protein>
<feature type="compositionally biased region" description="Basic and acidic residues" evidence="1">
    <location>
        <begin position="92"/>
        <end position="120"/>
    </location>
</feature>
<keyword evidence="3" id="KW-1185">Reference proteome</keyword>
<reference evidence="2" key="3">
    <citation type="submission" date="2015-02" db="UniProtKB">
        <authorList>
            <consortium name="EnsemblProtists"/>
        </authorList>
    </citation>
    <scope>IDENTIFICATION</scope>
    <source>
        <strain evidence="2">DAOM BR144</strain>
    </source>
</reference>
<feature type="compositionally biased region" description="Polar residues" evidence="1">
    <location>
        <begin position="379"/>
        <end position="388"/>
    </location>
</feature>
<dbReference type="Proteomes" id="UP000019132">
    <property type="component" value="Unassembled WGS sequence"/>
</dbReference>